<feature type="domain" description="BTB" evidence="1">
    <location>
        <begin position="41"/>
        <end position="106"/>
    </location>
</feature>
<evidence type="ECO:0000313" key="2">
    <source>
        <dbReference type="EMBL" id="WWD09002.1"/>
    </source>
</evidence>
<reference evidence="2 3" key="1">
    <citation type="submission" date="2024-01" db="EMBL/GenBank/DDBJ databases">
        <title>Comparative genomics of Cryptococcus and Kwoniella reveals pathogenesis evolution and contrasting modes of karyotype evolution via chromosome fusion or intercentromeric recombination.</title>
        <authorList>
            <person name="Coelho M.A."/>
            <person name="David-Palma M."/>
            <person name="Shea T."/>
            <person name="Bowers K."/>
            <person name="McGinley-Smith S."/>
            <person name="Mohammad A.W."/>
            <person name="Gnirke A."/>
            <person name="Yurkov A.M."/>
            <person name="Nowrousian M."/>
            <person name="Sun S."/>
            <person name="Cuomo C.A."/>
            <person name="Heitman J."/>
        </authorList>
    </citation>
    <scope>NUCLEOTIDE SEQUENCE [LARGE SCALE GENOMIC DNA]</scope>
    <source>
        <strain evidence="2 3">PYCC6329</strain>
    </source>
</reference>
<dbReference type="Pfam" id="PF00651">
    <property type="entry name" value="BTB"/>
    <property type="match status" value="1"/>
</dbReference>
<sequence length="230" mass="26258">MSKAVVAFPLPVKNGNQSAMIPTVATRNALTVNLDYQTKDADITLISSDNLKFKVHGYMLKAHSVVLRDLLNDPRMLLSPIPIDVSSRDLTRFLDLMYVAKPIIPFSWIETKTLLDLCDKYDCHLIHERIRTRLDPHAEQAPWETFCLASHFNDLELAKKSLVFMGRDSKRRWFSIRMISINDASQPTLPYLMGLLRTVDMVYRGQPPSPASREGPQWDLVASKFQLLSE</sequence>
<proteinExistence type="predicted"/>
<dbReference type="PROSITE" id="PS50097">
    <property type="entry name" value="BTB"/>
    <property type="match status" value="1"/>
</dbReference>
<gene>
    <name evidence="2" type="ORF">V865_007117</name>
</gene>
<accession>A0AAX4KRI8</accession>
<name>A0AAX4KRI8_9TREE</name>
<dbReference type="GeneID" id="91105918"/>
<protein>
    <recommendedName>
        <fullName evidence="1">BTB domain-containing protein</fullName>
    </recommendedName>
</protein>
<dbReference type="InterPro" id="IPR011333">
    <property type="entry name" value="SKP1/BTB/POZ_sf"/>
</dbReference>
<dbReference type="AlphaFoldDB" id="A0AAX4KRI8"/>
<keyword evidence="3" id="KW-1185">Reference proteome</keyword>
<dbReference type="RefSeq" id="XP_066086969.1">
    <property type="nucleotide sequence ID" value="XM_066230872.1"/>
</dbReference>
<dbReference type="CDD" id="cd18186">
    <property type="entry name" value="BTB_POZ_ZBTB_KLHL-like"/>
    <property type="match status" value="1"/>
</dbReference>
<dbReference type="EMBL" id="CP144090">
    <property type="protein sequence ID" value="WWD09002.1"/>
    <property type="molecule type" value="Genomic_DNA"/>
</dbReference>
<evidence type="ECO:0000259" key="1">
    <source>
        <dbReference type="PROSITE" id="PS50097"/>
    </source>
</evidence>
<dbReference type="KEGG" id="ker:91105918"/>
<organism evidence="2 3">
    <name type="scientific">Kwoniella europaea PYCC6329</name>
    <dbReference type="NCBI Taxonomy" id="1423913"/>
    <lineage>
        <taxon>Eukaryota</taxon>
        <taxon>Fungi</taxon>
        <taxon>Dikarya</taxon>
        <taxon>Basidiomycota</taxon>
        <taxon>Agaricomycotina</taxon>
        <taxon>Tremellomycetes</taxon>
        <taxon>Tremellales</taxon>
        <taxon>Cryptococcaceae</taxon>
        <taxon>Kwoniella</taxon>
    </lineage>
</organism>
<dbReference type="InterPro" id="IPR000210">
    <property type="entry name" value="BTB/POZ_dom"/>
</dbReference>
<dbReference type="Proteomes" id="UP001358614">
    <property type="component" value="Chromosome 2"/>
</dbReference>
<dbReference type="Gene3D" id="3.30.710.10">
    <property type="entry name" value="Potassium Channel Kv1.1, Chain A"/>
    <property type="match status" value="1"/>
</dbReference>
<dbReference type="SUPFAM" id="SSF54695">
    <property type="entry name" value="POZ domain"/>
    <property type="match status" value="1"/>
</dbReference>
<evidence type="ECO:0000313" key="3">
    <source>
        <dbReference type="Proteomes" id="UP001358614"/>
    </source>
</evidence>